<keyword evidence="2" id="KW-1133">Transmembrane helix</keyword>
<evidence type="ECO:0000313" key="3">
    <source>
        <dbReference type="EMBL" id="TWU38294.1"/>
    </source>
</evidence>
<evidence type="ECO:0000256" key="1">
    <source>
        <dbReference type="SAM" id="MobiDB-lite"/>
    </source>
</evidence>
<dbReference type="AlphaFoldDB" id="A0A5C6DQ48"/>
<keyword evidence="2" id="KW-0812">Transmembrane</keyword>
<name>A0A5C6DQ48_9BACT</name>
<protein>
    <submittedName>
        <fullName evidence="3">Uncharacterized protein</fullName>
    </submittedName>
</protein>
<accession>A0A5C6DQ48</accession>
<dbReference type="Proteomes" id="UP000319143">
    <property type="component" value="Unassembled WGS sequence"/>
</dbReference>
<sequence>MCQSEEPTQPREIRKVNQGLRPSADRQRLTPIKSLANPRDDAHITRSFFLRPWLIPTVVFLAELPAGVSIRRRFDRYLRFGAQSA</sequence>
<evidence type="ECO:0000313" key="4">
    <source>
        <dbReference type="Proteomes" id="UP000319143"/>
    </source>
</evidence>
<dbReference type="EMBL" id="SJPV01000004">
    <property type="protein sequence ID" value="TWU38294.1"/>
    <property type="molecule type" value="Genomic_DNA"/>
</dbReference>
<reference evidence="3 4" key="1">
    <citation type="submission" date="2019-02" db="EMBL/GenBank/DDBJ databases">
        <title>Deep-cultivation of Planctomycetes and their phenomic and genomic characterization uncovers novel biology.</title>
        <authorList>
            <person name="Wiegand S."/>
            <person name="Jogler M."/>
            <person name="Boedeker C."/>
            <person name="Pinto D."/>
            <person name="Vollmers J."/>
            <person name="Rivas-Marin E."/>
            <person name="Kohn T."/>
            <person name="Peeters S.H."/>
            <person name="Heuer A."/>
            <person name="Rast P."/>
            <person name="Oberbeckmann S."/>
            <person name="Bunk B."/>
            <person name="Jeske O."/>
            <person name="Meyerdierks A."/>
            <person name="Storesund J.E."/>
            <person name="Kallscheuer N."/>
            <person name="Luecker S."/>
            <person name="Lage O.M."/>
            <person name="Pohl T."/>
            <person name="Merkel B.J."/>
            <person name="Hornburger P."/>
            <person name="Mueller R.-W."/>
            <person name="Bruemmer F."/>
            <person name="Labrenz M."/>
            <person name="Spormann A.M."/>
            <person name="Op Den Camp H."/>
            <person name="Overmann J."/>
            <person name="Amann R."/>
            <person name="Jetten M.S.M."/>
            <person name="Mascher T."/>
            <person name="Medema M.H."/>
            <person name="Devos D.P."/>
            <person name="Kaster A.-K."/>
            <person name="Ovreas L."/>
            <person name="Rohde M."/>
            <person name="Galperin M.Y."/>
            <person name="Jogler C."/>
        </authorList>
    </citation>
    <scope>NUCLEOTIDE SEQUENCE [LARGE SCALE GENOMIC DNA]</scope>
    <source>
        <strain evidence="3 4">Poly41</strain>
    </source>
</reference>
<proteinExistence type="predicted"/>
<keyword evidence="2" id="KW-0472">Membrane</keyword>
<comment type="caution">
    <text evidence="3">The sequence shown here is derived from an EMBL/GenBank/DDBJ whole genome shotgun (WGS) entry which is preliminary data.</text>
</comment>
<gene>
    <name evidence="3" type="ORF">Poly41_27700</name>
</gene>
<keyword evidence="4" id="KW-1185">Reference proteome</keyword>
<organism evidence="3 4">
    <name type="scientific">Novipirellula artificiosorum</name>
    <dbReference type="NCBI Taxonomy" id="2528016"/>
    <lineage>
        <taxon>Bacteria</taxon>
        <taxon>Pseudomonadati</taxon>
        <taxon>Planctomycetota</taxon>
        <taxon>Planctomycetia</taxon>
        <taxon>Pirellulales</taxon>
        <taxon>Pirellulaceae</taxon>
        <taxon>Novipirellula</taxon>
    </lineage>
</organism>
<evidence type="ECO:0000256" key="2">
    <source>
        <dbReference type="SAM" id="Phobius"/>
    </source>
</evidence>
<feature type="transmembrane region" description="Helical" evidence="2">
    <location>
        <begin position="53"/>
        <end position="70"/>
    </location>
</feature>
<feature type="region of interest" description="Disordered" evidence="1">
    <location>
        <begin position="1"/>
        <end position="31"/>
    </location>
</feature>